<evidence type="ECO:0000256" key="8">
    <source>
        <dbReference type="ARBA" id="ARBA00023065"/>
    </source>
</evidence>
<dbReference type="GO" id="GO:0000293">
    <property type="term" value="F:ferric-chelate reductase activity"/>
    <property type="evidence" value="ECO:0007669"/>
    <property type="project" value="UniProtKB-ARBA"/>
</dbReference>
<dbReference type="InterPro" id="IPR013130">
    <property type="entry name" value="Fe3_Rdtase_TM_dom"/>
</dbReference>
<keyword evidence="9 11" id="KW-0472">Membrane</keyword>
<feature type="transmembrane region" description="Helical" evidence="11">
    <location>
        <begin position="51"/>
        <end position="73"/>
    </location>
</feature>
<gene>
    <name evidence="13" type="ORF">HIM_05202</name>
</gene>
<keyword evidence="14" id="KW-1185">Reference proteome</keyword>
<accession>A0A0F7ZKI4</accession>
<name>A0A0F7ZKI4_9HYPO</name>
<feature type="compositionally biased region" description="Polar residues" evidence="10">
    <location>
        <begin position="9"/>
        <end position="22"/>
    </location>
</feature>
<keyword evidence="6 11" id="KW-1133">Transmembrane helix</keyword>
<dbReference type="GO" id="GO:0005886">
    <property type="term" value="C:plasma membrane"/>
    <property type="evidence" value="ECO:0007669"/>
    <property type="project" value="TreeGrafter"/>
</dbReference>
<evidence type="ECO:0000256" key="10">
    <source>
        <dbReference type="SAM" id="MobiDB-lite"/>
    </source>
</evidence>
<proteinExistence type="inferred from homology"/>
<feature type="transmembrane region" description="Helical" evidence="11">
    <location>
        <begin position="253"/>
        <end position="274"/>
    </location>
</feature>
<feature type="transmembrane region" description="Helical" evidence="11">
    <location>
        <begin position="215"/>
        <end position="233"/>
    </location>
</feature>
<feature type="transmembrane region" description="Helical" evidence="11">
    <location>
        <begin position="176"/>
        <end position="194"/>
    </location>
</feature>
<reference evidence="13 14" key="1">
    <citation type="journal article" date="2014" name="Genome Biol. Evol.">
        <title>Comparative genomics and transcriptomics analyses reveal divergent lifestyle features of nematode endoparasitic fungus Hirsutella minnesotensis.</title>
        <authorList>
            <person name="Lai Y."/>
            <person name="Liu K."/>
            <person name="Zhang X."/>
            <person name="Zhang X."/>
            <person name="Li K."/>
            <person name="Wang N."/>
            <person name="Shu C."/>
            <person name="Wu Y."/>
            <person name="Wang C."/>
            <person name="Bushley K.E."/>
            <person name="Xiang M."/>
            <person name="Liu X."/>
        </authorList>
    </citation>
    <scope>NUCLEOTIDE SEQUENCE [LARGE SCALE GENOMIC DNA]</scope>
    <source>
        <strain evidence="13 14">3608</strain>
    </source>
</reference>
<keyword evidence="7" id="KW-0560">Oxidoreductase</keyword>
<feature type="transmembrane region" description="Helical" evidence="11">
    <location>
        <begin position="143"/>
        <end position="164"/>
    </location>
</feature>
<evidence type="ECO:0000313" key="13">
    <source>
        <dbReference type="EMBL" id="KJZ75276.1"/>
    </source>
</evidence>
<feature type="domain" description="FAD-binding FR-type" evidence="12">
    <location>
        <begin position="320"/>
        <end position="471"/>
    </location>
</feature>
<evidence type="ECO:0000313" key="14">
    <source>
        <dbReference type="Proteomes" id="UP000054481"/>
    </source>
</evidence>
<comment type="similarity">
    <text evidence="2">Belongs to the ferric reductase (FRE) family.</text>
</comment>
<protein>
    <recommendedName>
        <fullName evidence="12">FAD-binding FR-type domain-containing protein</fullName>
    </recommendedName>
</protein>
<feature type="transmembrane region" description="Helical" evidence="11">
    <location>
        <begin position="281"/>
        <end position="299"/>
    </location>
</feature>
<evidence type="ECO:0000256" key="1">
    <source>
        <dbReference type="ARBA" id="ARBA00004141"/>
    </source>
</evidence>
<evidence type="ECO:0000259" key="12">
    <source>
        <dbReference type="PROSITE" id="PS51384"/>
    </source>
</evidence>
<dbReference type="CDD" id="cd06186">
    <property type="entry name" value="NOX_Duox_like_FAD_NADP"/>
    <property type="match status" value="1"/>
</dbReference>
<dbReference type="PANTHER" id="PTHR32361:SF12">
    <property type="entry name" value="PUTATIVE (AFU_ORTHOLOGUE AFUA_1G14340)-RELATED"/>
    <property type="match status" value="1"/>
</dbReference>
<dbReference type="GO" id="GO:0015677">
    <property type="term" value="P:copper ion import"/>
    <property type="evidence" value="ECO:0007669"/>
    <property type="project" value="TreeGrafter"/>
</dbReference>
<dbReference type="InterPro" id="IPR039261">
    <property type="entry name" value="FNR_nucleotide-bd"/>
</dbReference>
<dbReference type="SFLD" id="SFLDG01168">
    <property type="entry name" value="Ferric_reductase_subgroup_(FRE"/>
    <property type="match status" value="1"/>
</dbReference>
<dbReference type="InterPro" id="IPR051410">
    <property type="entry name" value="Ferric/Cupric_Reductase"/>
</dbReference>
<dbReference type="SFLD" id="SFLDS00052">
    <property type="entry name" value="Ferric_Reductase_Domain"/>
    <property type="match status" value="1"/>
</dbReference>
<dbReference type="Pfam" id="PF01794">
    <property type="entry name" value="Ferric_reduct"/>
    <property type="match status" value="1"/>
</dbReference>
<dbReference type="PANTHER" id="PTHR32361">
    <property type="entry name" value="FERRIC/CUPRIC REDUCTASE TRANSMEMBRANE COMPONENT"/>
    <property type="match status" value="1"/>
</dbReference>
<dbReference type="GO" id="GO:0006879">
    <property type="term" value="P:intracellular iron ion homeostasis"/>
    <property type="evidence" value="ECO:0007669"/>
    <property type="project" value="TreeGrafter"/>
</dbReference>
<evidence type="ECO:0000256" key="11">
    <source>
        <dbReference type="SAM" id="Phobius"/>
    </source>
</evidence>
<dbReference type="Pfam" id="PF08022">
    <property type="entry name" value="FAD_binding_8"/>
    <property type="match status" value="1"/>
</dbReference>
<dbReference type="InterPro" id="IPR013112">
    <property type="entry name" value="FAD-bd_8"/>
</dbReference>
<dbReference type="SUPFAM" id="SSF52343">
    <property type="entry name" value="Ferredoxin reductase-like, C-terminal NADP-linked domain"/>
    <property type="match status" value="1"/>
</dbReference>
<sequence length="624" mass="69028">MAAELDPYNDNTSRPSRDGVSSPTIATAVNSANNIAPYTVGLHGVRIQADFTIQAVLLGTLGLCGMVIVIFRLQQLISAHIRHMLAMRADAHQQVYFARNQSSWWPKLKSHIIYAPIGKKRHSQNFQFLSISVGNLPTRLQSVLICLYILSNFAYCAMLDYGVASRYAVLAELRGRSGILAVTNTIPLVLFAGRNNPLIPWLKISFDTYNLLHRWIGRVIVIQSIIHTASWAVSQAASLRWDHILIDLTEPFMTWGGIAVAAAALLAILSPGFIRHAFYETFLTIHNILAVVFLLGLYLHCNIPHLPAAPYVMAAAAIWTTERFLRIVWVIRHSFTIRGLTEAYVSTLPGDACRVTLHLPGCVKIRPGMHAYLRLPQLNIWESHPFSIAYAEERMGVTEPTLSQLETGALGRPGTNRQGGCGVTEVSFLIHAKAGFTRKLLNFAQQKESTGGGPSRIKAFLEGPYGGHQSLDSYGHVVLLAGSSGITHQLSYVRHLLKGYEDGTVATRRVVLLWVIRRADHFQWAATWLGPLLRMSKDVHVFDLRVFITQDGGNVTENLAEPEVGVFWGRPDVSAILSKEMNQQIGSMCVTVCGPGGLADDARQAVRNVQEIGHVDFVEESFSW</sequence>
<dbReference type="EMBL" id="KQ030518">
    <property type="protein sequence ID" value="KJZ75276.1"/>
    <property type="molecule type" value="Genomic_DNA"/>
</dbReference>
<evidence type="ECO:0000256" key="2">
    <source>
        <dbReference type="ARBA" id="ARBA00006278"/>
    </source>
</evidence>
<keyword evidence="4 11" id="KW-0812">Transmembrane</keyword>
<keyword evidence="8" id="KW-0406">Ion transport</keyword>
<feature type="region of interest" description="Disordered" evidence="10">
    <location>
        <begin position="1"/>
        <end position="22"/>
    </location>
</feature>
<evidence type="ECO:0000256" key="6">
    <source>
        <dbReference type="ARBA" id="ARBA00022989"/>
    </source>
</evidence>
<dbReference type="GO" id="GO:0006826">
    <property type="term" value="P:iron ion transport"/>
    <property type="evidence" value="ECO:0007669"/>
    <property type="project" value="TreeGrafter"/>
</dbReference>
<dbReference type="PROSITE" id="PS51384">
    <property type="entry name" value="FAD_FR"/>
    <property type="match status" value="1"/>
</dbReference>
<dbReference type="InterPro" id="IPR013121">
    <property type="entry name" value="Fe_red_NAD-bd_6"/>
</dbReference>
<evidence type="ECO:0000256" key="5">
    <source>
        <dbReference type="ARBA" id="ARBA00022982"/>
    </source>
</evidence>
<dbReference type="AlphaFoldDB" id="A0A0F7ZKI4"/>
<evidence type="ECO:0000256" key="4">
    <source>
        <dbReference type="ARBA" id="ARBA00022692"/>
    </source>
</evidence>
<evidence type="ECO:0000256" key="7">
    <source>
        <dbReference type="ARBA" id="ARBA00023002"/>
    </source>
</evidence>
<evidence type="ECO:0000256" key="9">
    <source>
        <dbReference type="ARBA" id="ARBA00023136"/>
    </source>
</evidence>
<dbReference type="Pfam" id="PF08030">
    <property type="entry name" value="NAD_binding_6"/>
    <property type="match status" value="1"/>
</dbReference>
<dbReference type="InterPro" id="IPR017927">
    <property type="entry name" value="FAD-bd_FR_type"/>
</dbReference>
<dbReference type="Gene3D" id="3.40.50.80">
    <property type="entry name" value="Nucleotide-binding domain of ferredoxin-NADP reductase (FNR) module"/>
    <property type="match status" value="1"/>
</dbReference>
<dbReference type="OrthoDB" id="4494341at2759"/>
<keyword evidence="5" id="KW-0249">Electron transport</keyword>
<evidence type="ECO:0000256" key="3">
    <source>
        <dbReference type="ARBA" id="ARBA00022448"/>
    </source>
</evidence>
<dbReference type="Proteomes" id="UP000054481">
    <property type="component" value="Unassembled WGS sequence"/>
</dbReference>
<keyword evidence="3" id="KW-0813">Transport</keyword>
<comment type="subcellular location">
    <subcellularLocation>
        <location evidence="1">Membrane</location>
        <topology evidence="1">Multi-pass membrane protein</topology>
    </subcellularLocation>
</comment>
<organism evidence="13 14">
    <name type="scientific">Hirsutella minnesotensis 3608</name>
    <dbReference type="NCBI Taxonomy" id="1043627"/>
    <lineage>
        <taxon>Eukaryota</taxon>
        <taxon>Fungi</taxon>
        <taxon>Dikarya</taxon>
        <taxon>Ascomycota</taxon>
        <taxon>Pezizomycotina</taxon>
        <taxon>Sordariomycetes</taxon>
        <taxon>Hypocreomycetidae</taxon>
        <taxon>Hypocreales</taxon>
        <taxon>Ophiocordycipitaceae</taxon>
        <taxon>Hirsutella</taxon>
    </lineage>
</organism>